<protein>
    <submittedName>
        <fullName evidence="10">ABC transporter ATP-binding protein</fullName>
    </submittedName>
</protein>
<feature type="transmembrane region" description="Helical" evidence="7">
    <location>
        <begin position="125"/>
        <end position="147"/>
    </location>
</feature>
<feature type="transmembrane region" description="Helical" evidence="7">
    <location>
        <begin position="153"/>
        <end position="174"/>
    </location>
</feature>
<keyword evidence="11" id="KW-1185">Reference proteome</keyword>
<evidence type="ECO:0000259" key="8">
    <source>
        <dbReference type="PROSITE" id="PS50893"/>
    </source>
</evidence>
<dbReference type="Pfam" id="PF00005">
    <property type="entry name" value="ABC_tran"/>
    <property type="match status" value="1"/>
</dbReference>
<keyword evidence="5 7" id="KW-1133">Transmembrane helix</keyword>
<evidence type="ECO:0000256" key="3">
    <source>
        <dbReference type="ARBA" id="ARBA00022741"/>
    </source>
</evidence>
<feature type="domain" description="ABC transporter" evidence="8">
    <location>
        <begin position="333"/>
        <end position="568"/>
    </location>
</feature>
<dbReference type="SUPFAM" id="SSF52540">
    <property type="entry name" value="P-loop containing nucleoside triphosphate hydrolases"/>
    <property type="match status" value="1"/>
</dbReference>
<dbReference type="PANTHER" id="PTHR43394:SF1">
    <property type="entry name" value="ATP-BINDING CASSETTE SUB-FAMILY B MEMBER 10, MITOCHONDRIAL"/>
    <property type="match status" value="1"/>
</dbReference>
<feature type="transmembrane region" description="Helical" evidence="7">
    <location>
        <begin position="52"/>
        <end position="73"/>
    </location>
</feature>
<keyword evidence="6 7" id="KW-0472">Membrane</keyword>
<dbReference type="SMART" id="SM00382">
    <property type="entry name" value="AAA"/>
    <property type="match status" value="1"/>
</dbReference>
<feature type="transmembrane region" description="Helical" evidence="7">
    <location>
        <begin position="272"/>
        <end position="294"/>
    </location>
</feature>
<dbReference type="PROSITE" id="PS50929">
    <property type="entry name" value="ABC_TM1F"/>
    <property type="match status" value="1"/>
</dbReference>
<feature type="transmembrane region" description="Helical" evidence="7">
    <location>
        <begin position="241"/>
        <end position="260"/>
    </location>
</feature>
<feature type="domain" description="ABC transmembrane type-1" evidence="9">
    <location>
        <begin position="16"/>
        <end position="298"/>
    </location>
</feature>
<dbReference type="InterPro" id="IPR003439">
    <property type="entry name" value="ABC_transporter-like_ATP-bd"/>
</dbReference>
<dbReference type="GO" id="GO:0005524">
    <property type="term" value="F:ATP binding"/>
    <property type="evidence" value="ECO:0007669"/>
    <property type="project" value="UniProtKB-KW"/>
</dbReference>
<dbReference type="InterPro" id="IPR003593">
    <property type="entry name" value="AAA+_ATPase"/>
</dbReference>
<keyword evidence="2 7" id="KW-0812">Transmembrane</keyword>
<reference evidence="10 11" key="1">
    <citation type="submission" date="2021-03" db="EMBL/GenBank/DDBJ databases">
        <title>Caproiciproducens sp. nov. isolated from feces of cow.</title>
        <authorList>
            <person name="Choi J.-Y."/>
        </authorList>
    </citation>
    <scope>NUCLEOTIDE SEQUENCE [LARGE SCALE GENOMIC DNA]</scope>
    <source>
        <strain evidence="10 11">AGMB10547</strain>
    </source>
</reference>
<comment type="subcellular location">
    <subcellularLocation>
        <location evidence="1">Cell membrane</location>
        <topology evidence="1">Multi-pass membrane protein</topology>
    </subcellularLocation>
</comment>
<evidence type="ECO:0000313" key="10">
    <source>
        <dbReference type="EMBL" id="MBW7573281.1"/>
    </source>
</evidence>
<dbReference type="Proteomes" id="UP000719942">
    <property type="component" value="Unassembled WGS sequence"/>
</dbReference>
<dbReference type="InterPro" id="IPR039421">
    <property type="entry name" value="Type_1_exporter"/>
</dbReference>
<dbReference type="PROSITE" id="PS50893">
    <property type="entry name" value="ABC_TRANSPORTER_2"/>
    <property type="match status" value="1"/>
</dbReference>
<dbReference type="InterPro" id="IPR036640">
    <property type="entry name" value="ABC1_TM_sf"/>
</dbReference>
<evidence type="ECO:0000259" key="9">
    <source>
        <dbReference type="PROSITE" id="PS50929"/>
    </source>
</evidence>
<dbReference type="InterPro" id="IPR011527">
    <property type="entry name" value="ABC1_TM_dom"/>
</dbReference>
<sequence>MLKLAKYLKKYRKQVIIGPIFKLIEAIFELIVPIITAKMIDNGVRTGNIGYVWRMGGIMLLLGVTGLCSALICQKLASIASQGFGTVVRSELYKHINTFSHAEIDRFGTPSLITRMTNDINQLQYAVAMLIRLVIRAPFLAVGAIVMAMLVDFPLSVVFLIATPLIAFVLYIIMTRSVPFFRVMQKKLDAISLVTREGLSGVRVIRAFSKQKNEEERFNAAADDQTGTAIRVGKLSALLNPLTYTIMNFAIIAIVWFGGWRVDSGGMTQGEVIAFVNYMTQTLLAMIVVANLVVTFTKAAASATRVNEVFETVSSVAEPIGASVTPVPNAPKIQFKNVSFSYDGPDKYAVKNLDFSILPGETVGIIGGTGSGKSTLINLIPRFYDVSSGEILIDGVDVREYSFDALRGQIGMVPQEAVLFSGTIESNLRFGKRDATEKEIEKALKIAQAYEFVSALPQGLQSPVNQGGKNFSGGQKQRLTIARALVGSPQILILDDSASALDFATDAALRKSIQKETSGMTVLMVSQRASTIRRADKIIVLDDGEVAGIGTHEQLLESCQVYQEICLSQLSKEEVSTK</sequence>
<evidence type="ECO:0000256" key="5">
    <source>
        <dbReference type="ARBA" id="ARBA00022989"/>
    </source>
</evidence>
<dbReference type="SUPFAM" id="SSF90123">
    <property type="entry name" value="ABC transporter transmembrane region"/>
    <property type="match status" value="1"/>
</dbReference>
<name>A0ABS7DPP2_9FIRM</name>
<evidence type="ECO:0000313" key="11">
    <source>
        <dbReference type="Proteomes" id="UP000719942"/>
    </source>
</evidence>
<dbReference type="EMBL" id="JAGFNZ010000004">
    <property type="protein sequence ID" value="MBW7573281.1"/>
    <property type="molecule type" value="Genomic_DNA"/>
</dbReference>
<evidence type="ECO:0000256" key="4">
    <source>
        <dbReference type="ARBA" id="ARBA00022840"/>
    </source>
</evidence>
<dbReference type="PANTHER" id="PTHR43394">
    <property type="entry name" value="ATP-DEPENDENT PERMEASE MDL1, MITOCHONDRIAL"/>
    <property type="match status" value="1"/>
</dbReference>
<comment type="caution">
    <text evidence="10">The sequence shown here is derived from an EMBL/GenBank/DDBJ whole genome shotgun (WGS) entry which is preliminary data.</text>
</comment>
<dbReference type="RefSeq" id="WP_219965691.1">
    <property type="nucleotide sequence ID" value="NZ_JAGFNZ010000004.1"/>
</dbReference>
<evidence type="ECO:0000256" key="2">
    <source>
        <dbReference type="ARBA" id="ARBA00022692"/>
    </source>
</evidence>
<dbReference type="CDD" id="cd18548">
    <property type="entry name" value="ABC_6TM_Tm287_like"/>
    <property type="match status" value="1"/>
</dbReference>
<evidence type="ECO:0000256" key="6">
    <source>
        <dbReference type="ARBA" id="ARBA00023136"/>
    </source>
</evidence>
<dbReference type="PROSITE" id="PS00211">
    <property type="entry name" value="ABC_TRANSPORTER_1"/>
    <property type="match status" value="1"/>
</dbReference>
<accession>A0ABS7DPP2</accession>
<proteinExistence type="predicted"/>
<keyword evidence="3" id="KW-0547">Nucleotide-binding</keyword>
<dbReference type="Pfam" id="PF00664">
    <property type="entry name" value="ABC_membrane"/>
    <property type="match status" value="1"/>
</dbReference>
<organism evidence="10 11">
    <name type="scientific">Caproiciproducens faecalis</name>
    <dbReference type="NCBI Taxonomy" id="2820301"/>
    <lineage>
        <taxon>Bacteria</taxon>
        <taxon>Bacillati</taxon>
        <taxon>Bacillota</taxon>
        <taxon>Clostridia</taxon>
        <taxon>Eubacteriales</taxon>
        <taxon>Acutalibacteraceae</taxon>
        <taxon>Caproiciproducens</taxon>
    </lineage>
</organism>
<evidence type="ECO:0000256" key="1">
    <source>
        <dbReference type="ARBA" id="ARBA00004651"/>
    </source>
</evidence>
<evidence type="ECO:0000256" key="7">
    <source>
        <dbReference type="SAM" id="Phobius"/>
    </source>
</evidence>
<dbReference type="InterPro" id="IPR027417">
    <property type="entry name" value="P-loop_NTPase"/>
</dbReference>
<dbReference type="Gene3D" id="3.40.50.300">
    <property type="entry name" value="P-loop containing nucleotide triphosphate hydrolases"/>
    <property type="match status" value="1"/>
</dbReference>
<gene>
    <name evidence="10" type="ORF">J5W02_10715</name>
</gene>
<dbReference type="InterPro" id="IPR017871">
    <property type="entry name" value="ABC_transporter-like_CS"/>
</dbReference>
<dbReference type="Gene3D" id="1.20.1560.10">
    <property type="entry name" value="ABC transporter type 1, transmembrane domain"/>
    <property type="match status" value="1"/>
</dbReference>
<feature type="transmembrane region" description="Helical" evidence="7">
    <location>
        <begin position="20"/>
        <end position="40"/>
    </location>
</feature>
<keyword evidence="4 10" id="KW-0067">ATP-binding</keyword>